<feature type="compositionally biased region" description="Basic and acidic residues" evidence="2">
    <location>
        <begin position="1"/>
        <end position="20"/>
    </location>
</feature>
<sequence length="606" mass="64427">MPENPARRDPQTTDPGEGRRARAARLSARRAPGQGRPLLEPHFSQPVRQVVLMLIVLALVGTGAWFAYGRILPIFAANPLLNGAILLVFALGVLTCFWQVAQLVKSVSWIERFAASHAGPALVGEPATDVPPRLLAPLAAMLGARGPALGAISTESARSIQDSVATRIDEARDITRYLANLLIFLGLLGTFYGLATTVPAIVETIRTLAPDQGQSGVEVFDKLMHGLETQLGGMATAFSSSLLGLAGSLVVGLLELFASHGQNRFYRELEEWLSSFTRIGFAGGEGGLDQAALVEFLDGFGARLDGLQAYYADRDLLRDEEAADADARSIALADQVSRLVELLGSDRDRLTVQLLAEREATTEAQSRLLSVLDRIAQGQEALAGTVGRSDPALLDGLQRLAEGQERLAAPPAADPALLKGLKQLSAGHDRLAAGILQLATPARDAGLEGLTQGLEQALARLAEGQERLAELVAQAPGSDLPGDMRQALAGIADSQNRLAQLAERPTGETDPTQMAALNRALSRLAEGQNRLVELAETRVTPQDDPEARMRLRSIDVQLGRLLEEAASDRDGLISELREDLAALTRAIRALEAMSTGATGMGGRHGA</sequence>
<feature type="transmembrane region" description="Helical" evidence="3">
    <location>
        <begin position="80"/>
        <end position="101"/>
    </location>
</feature>
<keyword evidence="3" id="KW-1133">Transmembrane helix</keyword>
<name>A0A844HAL1_9RHOB</name>
<accession>A0A844HAL1</accession>
<feature type="transmembrane region" description="Helical" evidence="3">
    <location>
        <begin position="50"/>
        <end position="68"/>
    </location>
</feature>
<keyword evidence="1" id="KW-0175">Coiled coil</keyword>
<evidence type="ECO:0000313" key="5">
    <source>
        <dbReference type="Proteomes" id="UP000442533"/>
    </source>
</evidence>
<dbReference type="OrthoDB" id="9794540at2"/>
<feature type="region of interest" description="Disordered" evidence="2">
    <location>
        <begin position="1"/>
        <end position="40"/>
    </location>
</feature>
<organism evidence="4 5">
    <name type="scientific">Paracoccus limosus</name>
    <dbReference type="NCBI Taxonomy" id="913252"/>
    <lineage>
        <taxon>Bacteria</taxon>
        <taxon>Pseudomonadati</taxon>
        <taxon>Pseudomonadota</taxon>
        <taxon>Alphaproteobacteria</taxon>
        <taxon>Rhodobacterales</taxon>
        <taxon>Paracoccaceae</taxon>
        <taxon>Paracoccus</taxon>
    </lineage>
</organism>
<reference evidence="4 5" key="1">
    <citation type="submission" date="2019-11" db="EMBL/GenBank/DDBJ databases">
        <authorList>
            <person name="Dong K."/>
        </authorList>
    </citation>
    <scope>NUCLEOTIDE SEQUENCE [LARGE SCALE GENOMIC DNA]</scope>
    <source>
        <strain evidence="4 5">JCM 17370</strain>
    </source>
</reference>
<feature type="transmembrane region" description="Helical" evidence="3">
    <location>
        <begin position="177"/>
        <end position="202"/>
    </location>
</feature>
<feature type="coiled-coil region" evidence="1">
    <location>
        <begin position="447"/>
        <end position="537"/>
    </location>
</feature>
<evidence type="ECO:0008006" key="6">
    <source>
        <dbReference type="Google" id="ProtNLM"/>
    </source>
</evidence>
<evidence type="ECO:0000256" key="3">
    <source>
        <dbReference type="SAM" id="Phobius"/>
    </source>
</evidence>
<proteinExistence type="predicted"/>
<dbReference type="EMBL" id="WMIF01000021">
    <property type="protein sequence ID" value="MTH35748.1"/>
    <property type="molecule type" value="Genomic_DNA"/>
</dbReference>
<comment type="caution">
    <text evidence="4">The sequence shown here is derived from an EMBL/GenBank/DDBJ whole genome shotgun (WGS) entry which is preliminary data.</text>
</comment>
<evidence type="ECO:0000256" key="1">
    <source>
        <dbReference type="SAM" id="Coils"/>
    </source>
</evidence>
<evidence type="ECO:0000313" key="4">
    <source>
        <dbReference type="EMBL" id="MTH35748.1"/>
    </source>
</evidence>
<dbReference type="Proteomes" id="UP000442533">
    <property type="component" value="Unassembled WGS sequence"/>
</dbReference>
<keyword evidence="3" id="KW-0812">Transmembrane</keyword>
<evidence type="ECO:0000256" key="2">
    <source>
        <dbReference type="SAM" id="MobiDB-lite"/>
    </source>
</evidence>
<keyword evidence="3" id="KW-0472">Membrane</keyword>
<protein>
    <recommendedName>
        <fullName evidence="6">Biopolymer transporter ExbB</fullName>
    </recommendedName>
</protein>
<dbReference type="AlphaFoldDB" id="A0A844HAL1"/>
<gene>
    <name evidence="4" type="ORF">GL279_14165</name>
</gene>
<keyword evidence="5" id="KW-1185">Reference proteome</keyword>